<organism evidence="2 3">
    <name type="scientific">Streptococcus sciuri</name>
    <dbReference type="NCBI Taxonomy" id="2973939"/>
    <lineage>
        <taxon>Bacteria</taxon>
        <taxon>Bacillati</taxon>
        <taxon>Bacillota</taxon>
        <taxon>Bacilli</taxon>
        <taxon>Lactobacillales</taxon>
        <taxon>Streptococcaceae</taxon>
        <taxon>Streptococcus</taxon>
    </lineage>
</organism>
<dbReference type="Proteomes" id="UP001206548">
    <property type="component" value="Unassembled WGS sequence"/>
</dbReference>
<gene>
    <name evidence="2" type="ORF">NXS10_04710</name>
</gene>
<feature type="compositionally biased region" description="Low complexity" evidence="1">
    <location>
        <begin position="62"/>
        <end position="78"/>
    </location>
</feature>
<keyword evidence="3" id="KW-1185">Reference proteome</keyword>
<dbReference type="EMBL" id="JANUXX010000004">
    <property type="protein sequence ID" value="MCS4488259.1"/>
    <property type="molecule type" value="Genomic_DNA"/>
</dbReference>
<sequence length="198" mass="21333">MKKAPKIVTGLILALVILFFAFVLLMACGSKKVDKRASYDKTTQTSTSSMKSTKKSHKAKGSSKTSGSSSGSLQASSSDESTNNDLSSDSSVGTTPAQTPSQSTPNQGGNDSQENATTPSNQGGAGYWEATSGTLTLTKDTPVYIEPDKNSSIAYVQPQGDIQWDNYSYANGEYWYSFVQKNRDQEIRFYIAYSDVGH</sequence>
<feature type="compositionally biased region" description="Polar residues" evidence="1">
    <location>
        <begin position="106"/>
        <end position="122"/>
    </location>
</feature>
<name>A0ABT2F753_9STRE</name>
<proteinExistence type="predicted"/>
<evidence type="ECO:0000313" key="3">
    <source>
        <dbReference type="Proteomes" id="UP001206548"/>
    </source>
</evidence>
<feature type="compositionally biased region" description="Basic residues" evidence="1">
    <location>
        <begin position="52"/>
        <end position="61"/>
    </location>
</feature>
<protein>
    <submittedName>
        <fullName evidence="2">Uncharacterized protein</fullName>
    </submittedName>
</protein>
<feature type="compositionally biased region" description="Low complexity" evidence="1">
    <location>
        <begin position="94"/>
        <end position="105"/>
    </location>
</feature>
<accession>A0ABT2F753</accession>
<dbReference type="PROSITE" id="PS51257">
    <property type="entry name" value="PROKAR_LIPOPROTEIN"/>
    <property type="match status" value="1"/>
</dbReference>
<reference evidence="2 3" key="1">
    <citation type="journal article" date="2023" name="Int. J. Syst. Evol. Microbiol.">
        <title>Streptococcus sciuri sp. nov., Staphylococcus marylandisciuri sp. nov. and Staphylococcus americanisciuri sp. nov., isolated from faeces of eastern grey squirrel (Sciurus carolinensis).</title>
        <authorList>
            <person name="Volokhov D.V."/>
            <person name="Zagorodnyaya T.A."/>
            <person name="Furtak V.A."/>
            <person name="Nattanmai G."/>
            <person name="Randall L."/>
            <person name="Jose S."/>
            <person name="Gao Y."/>
            <person name="Eisenberg T."/>
            <person name="Delmonte P."/>
            <person name="Blom J."/>
            <person name="Mitchell K.K."/>
        </authorList>
    </citation>
    <scope>NUCLEOTIDE SEQUENCE [LARGE SCALE GENOMIC DNA]</scope>
    <source>
        <strain evidence="2 3">SQ9-PEA</strain>
    </source>
</reference>
<feature type="compositionally biased region" description="Polar residues" evidence="1">
    <location>
        <begin position="79"/>
        <end position="93"/>
    </location>
</feature>
<feature type="region of interest" description="Disordered" evidence="1">
    <location>
        <begin position="35"/>
        <end position="128"/>
    </location>
</feature>
<evidence type="ECO:0000256" key="1">
    <source>
        <dbReference type="SAM" id="MobiDB-lite"/>
    </source>
</evidence>
<feature type="compositionally biased region" description="Low complexity" evidence="1">
    <location>
        <begin position="41"/>
        <end position="51"/>
    </location>
</feature>
<comment type="caution">
    <text evidence="2">The sequence shown here is derived from an EMBL/GenBank/DDBJ whole genome shotgun (WGS) entry which is preliminary data.</text>
</comment>
<evidence type="ECO:0000313" key="2">
    <source>
        <dbReference type="EMBL" id="MCS4488259.1"/>
    </source>
</evidence>
<dbReference type="RefSeq" id="WP_259138216.1">
    <property type="nucleotide sequence ID" value="NZ_JANUXX010000004.1"/>
</dbReference>